<reference evidence="1 2" key="2">
    <citation type="journal article" date="2022" name="Mol. Ecol. Resour.">
        <title>The genomes of chicory, endive, great burdock and yacon provide insights into Asteraceae paleo-polyploidization history and plant inulin production.</title>
        <authorList>
            <person name="Fan W."/>
            <person name="Wang S."/>
            <person name="Wang H."/>
            <person name="Wang A."/>
            <person name="Jiang F."/>
            <person name="Liu H."/>
            <person name="Zhao H."/>
            <person name="Xu D."/>
            <person name="Zhang Y."/>
        </authorList>
    </citation>
    <scope>NUCLEOTIDE SEQUENCE [LARGE SCALE GENOMIC DNA]</scope>
    <source>
        <strain evidence="2">cv. Yunnan</strain>
        <tissue evidence="1">Leaves</tissue>
    </source>
</reference>
<proteinExistence type="predicted"/>
<gene>
    <name evidence="1" type="ORF">L1987_09638</name>
</gene>
<keyword evidence="2" id="KW-1185">Reference proteome</keyword>
<reference evidence="2" key="1">
    <citation type="journal article" date="2022" name="Mol. Ecol. Resour.">
        <title>The genomes of chicory, endive, great burdock and yacon provide insights into Asteraceae palaeo-polyploidization history and plant inulin production.</title>
        <authorList>
            <person name="Fan W."/>
            <person name="Wang S."/>
            <person name="Wang H."/>
            <person name="Wang A."/>
            <person name="Jiang F."/>
            <person name="Liu H."/>
            <person name="Zhao H."/>
            <person name="Xu D."/>
            <person name="Zhang Y."/>
        </authorList>
    </citation>
    <scope>NUCLEOTIDE SEQUENCE [LARGE SCALE GENOMIC DNA]</scope>
    <source>
        <strain evidence="2">cv. Yunnan</strain>
    </source>
</reference>
<comment type="caution">
    <text evidence="1">The sequence shown here is derived from an EMBL/GenBank/DDBJ whole genome shotgun (WGS) entry which is preliminary data.</text>
</comment>
<organism evidence="1 2">
    <name type="scientific">Smallanthus sonchifolius</name>
    <dbReference type="NCBI Taxonomy" id="185202"/>
    <lineage>
        <taxon>Eukaryota</taxon>
        <taxon>Viridiplantae</taxon>
        <taxon>Streptophyta</taxon>
        <taxon>Embryophyta</taxon>
        <taxon>Tracheophyta</taxon>
        <taxon>Spermatophyta</taxon>
        <taxon>Magnoliopsida</taxon>
        <taxon>eudicotyledons</taxon>
        <taxon>Gunneridae</taxon>
        <taxon>Pentapetalae</taxon>
        <taxon>asterids</taxon>
        <taxon>campanulids</taxon>
        <taxon>Asterales</taxon>
        <taxon>Asteraceae</taxon>
        <taxon>Asteroideae</taxon>
        <taxon>Heliantheae alliance</taxon>
        <taxon>Millerieae</taxon>
        <taxon>Smallanthus</taxon>
    </lineage>
</organism>
<name>A0ACB9JPX8_9ASTR</name>
<accession>A0ACB9JPX8</accession>
<dbReference type="Proteomes" id="UP001056120">
    <property type="component" value="Linkage Group LG03"/>
</dbReference>
<evidence type="ECO:0000313" key="2">
    <source>
        <dbReference type="Proteomes" id="UP001056120"/>
    </source>
</evidence>
<dbReference type="EMBL" id="CM042020">
    <property type="protein sequence ID" value="KAI3822057.1"/>
    <property type="molecule type" value="Genomic_DNA"/>
</dbReference>
<protein>
    <submittedName>
        <fullName evidence="1">Uncharacterized protein</fullName>
    </submittedName>
</protein>
<sequence length="628" mass="71043">MVLFASTIKFVEVCTFYMEKVNENGCLDFKWLKKRGVGGKNKEVRFYESFIYDGVEDKLYDCVYMYKEGLRQPYIGMLTKIWERPDKSKKVKVHWFFLPKEISKWLGETKTIENEIFLAAGGGHGLANINPLEAIAGPCNVVCVSKDNKNLQPSDEELKAADFIFYRTFDVQSCTILDKMDDEVGGLEIKYIFNRKEGEKIIPFPGTSDTKEETPNTPISSETQKVLSKTVPNMLKEDAKRGPQDNDIPNLEGNTESDKSHDRPLKKMKSDDKCVKSGVACGSEKLTDLPSVKSEVDKDKMEVSILPVEKVENKERNKTPTGSDKLHDEPLKKIKSDDKKTSGEKPVQHKVAQDTEKLTVGGKLKQADKLPADLNNLKTSGTPGTTEDQKIDNKKAWVYMNGKDLAANSALSKEKSKSGILDSLGNTSSMEAKEEQSGEKKINLSMNKSLKASALSTDKDKKNVYGEFVVTRRPNAEKSTWFKRLPWEERLKNAYGQGTAILLHNLKPEYTSEDVEEAAEKILTKLDEECLMLSDERPLVGTPCPPVSTKQNFTFFGHLTVDKARFQNQREDEAVSTSHFSQPNTIEYDMAMEWCLQEIRSKKCWEKLHKQQGLELKKLKKNLKQKPA</sequence>
<evidence type="ECO:0000313" key="1">
    <source>
        <dbReference type="EMBL" id="KAI3822057.1"/>
    </source>
</evidence>